<reference evidence="2" key="1">
    <citation type="submission" date="2020-05" db="EMBL/GenBank/DDBJ databases">
        <title>Frigoriglobus tundricola gen. nov., sp. nov., a psychrotolerant cellulolytic planctomycete of the family Gemmataceae with two divergent copies of 16S rRNA gene.</title>
        <authorList>
            <person name="Kulichevskaya I.S."/>
            <person name="Ivanova A.A."/>
            <person name="Naumoff D.G."/>
            <person name="Beletsky A.V."/>
            <person name="Rijpstra W.I.C."/>
            <person name="Sinninghe Damste J.S."/>
            <person name="Mardanov A.V."/>
            <person name="Ravin N.V."/>
            <person name="Dedysh S.N."/>
        </authorList>
    </citation>
    <scope>NUCLEOTIDE SEQUENCE [LARGE SCALE GENOMIC DNA]</scope>
    <source>
        <strain evidence="2">PL17</strain>
    </source>
</reference>
<organism evidence="1 2">
    <name type="scientific">Frigoriglobus tundricola</name>
    <dbReference type="NCBI Taxonomy" id="2774151"/>
    <lineage>
        <taxon>Bacteria</taxon>
        <taxon>Pseudomonadati</taxon>
        <taxon>Planctomycetota</taxon>
        <taxon>Planctomycetia</taxon>
        <taxon>Gemmatales</taxon>
        <taxon>Gemmataceae</taxon>
        <taxon>Frigoriglobus</taxon>
    </lineage>
</organism>
<proteinExistence type="predicted"/>
<sequence length="93" mass="10033">MDTRRAPVAALIAAPRRRCPALALARQMYDSRNSGAMPMCADARQGTGRDYGDVSDHGRDASVNHIRGCGVVDSRFRKVVAQAEPRAAPDPAR</sequence>
<accession>A0A6M5YID5</accession>
<protein>
    <submittedName>
        <fullName evidence="1">Uncharacterized protein</fullName>
    </submittedName>
</protein>
<gene>
    <name evidence="1" type="ORF">FTUN_1259</name>
</gene>
<keyword evidence="2" id="KW-1185">Reference proteome</keyword>
<name>A0A6M5YID5_9BACT</name>
<evidence type="ECO:0000313" key="2">
    <source>
        <dbReference type="Proteomes" id="UP000503447"/>
    </source>
</evidence>
<evidence type="ECO:0000313" key="1">
    <source>
        <dbReference type="EMBL" id="QJW93748.1"/>
    </source>
</evidence>
<dbReference type="EMBL" id="CP053452">
    <property type="protein sequence ID" value="QJW93748.1"/>
    <property type="molecule type" value="Genomic_DNA"/>
</dbReference>
<dbReference type="KEGG" id="ftj:FTUN_1259"/>
<dbReference type="Proteomes" id="UP000503447">
    <property type="component" value="Chromosome"/>
</dbReference>
<dbReference type="AlphaFoldDB" id="A0A6M5YID5"/>